<evidence type="ECO:0000313" key="4">
    <source>
        <dbReference type="Proteomes" id="UP001324185"/>
    </source>
</evidence>
<accession>A0ABZ0X6X4</accession>
<keyword evidence="2" id="KW-0472">Membrane</keyword>
<feature type="region of interest" description="Disordered" evidence="1">
    <location>
        <begin position="133"/>
        <end position="180"/>
    </location>
</feature>
<dbReference type="Proteomes" id="UP001324185">
    <property type="component" value="Chromosome"/>
</dbReference>
<keyword evidence="2" id="KW-1133">Transmembrane helix</keyword>
<dbReference type="NCBIfam" id="TIGR02794">
    <property type="entry name" value="tolA_full"/>
    <property type="match status" value="1"/>
</dbReference>
<proteinExistence type="predicted"/>
<feature type="compositionally biased region" description="Basic and acidic residues" evidence="1">
    <location>
        <begin position="65"/>
        <end position="108"/>
    </location>
</feature>
<keyword evidence="2" id="KW-0812">Transmembrane</keyword>
<protein>
    <submittedName>
        <fullName evidence="3">Cell envelope integrity protein TolA</fullName>
    </submittedName>
</protein>
<name>A0ABZ0X6X4_9GAMM</name>
<feature type="transmembrane region" description="Helical" evidence="2">
    <location>
        <begin position="7"/>
        <end position="30"/>
    </location>
</feature>
<sequence>MSDKKNIVPIVLSIAVHVIVIGLLLFNFAWDEEVDVKHQYVDAPINAQLVTAPERPKPDANAIKKQQEAEKKRKEEERKKQLEKEQEQKRLEAEKQRQEQKKLEQEKQQKLEEEKQKQLALEQQKKLEEEKKQKELEEKQRKEAEEKQRLEEEKRKKEEAERKRKEAEAEAEKKRKEEELRKLEEEMAAMDNEFFEAQRDTVRQGQIMSEVEKLTALITAKIKRNWYPPKAPGACSIRISMGPGGVVLQTEALGGDYDYCETGKAAITRSSPLPSSDDPEVMNQLREMTIVFDPSFKE</sequence>
<reference evidence="3 4" key="1">
    <citation type="submission" date="2023-11" db="EMBL/GenBank/DDBJ databases">
        <title>MicrobeMod: A computational toolkit for identifying prokaryotic methylation and restriction-modification with nanopore sequencing.</title>
        <authorList>
            <person name="Crits-Christoph A."/>
            <person name="Kang S.C."/>
            <person name="Lee H."/>
            <person name="Ostrov N."/>
        </authorList>
    </citation>
    <scope>NUCLEOTIDE SEQUENCE [LARGE SCALE GENOMIC DNA]</scope>
    <source>
        <strain evidence="3 4">DSMZ 16071</strain>
    </source>
</reference>
<organism evidence="3 4">
    <name type="scientific">Kangiella aquimarina</name>
    <dbReference type="NCBI Taxonomy" id="261965"/>
    <lineage>
        <taxon>Bacteria</taxon>
        <taxon>Pseudomonadati</taxon>
        <taxon>Pseudomonadota</taxon>
        <taxon>Gammaproteobacteria</taxon>
        <taxon>Kangiellales</taxon>
        <taxon>Kangiellaceae</taxon>
        <taxon>Kangiella</taxon>
    </lineage>
</organism>
<evidence type="ECO:0000313" key="3">
    <source>
        <dbReference type="EMBL" id="WQG86362.1"/>
    </source>
</evidence>
<dbReference type="RefSeq" id="WP_026309263.1">
    <property type="nucleotide sequence ID" value="NZ_CP140158.1"/>
</dbReference>
<dbReference type="Pfam" id="PF06519">
    <property type="entry name" value="TolA"/>
    <property type="match status" value="1"/>
</dbReference>
<dbReference type="InterPro" id="IPR014161">
    <property type="entry name" value="Tol-Pal_TolA"/>
</dbReference>
<evidence type="ECO:0000256" key="1">
    <source>
        <dbReference type="SAM" id="MobiDB-lite"/>
    </source>
</evidence>
<gene>
    <name evidence="3" type="primary">tolA</name>
    <name evidence="3" type="ORF">SR900_05605</name>
</gene>
<keyword evidence="4" id="KW-1185">Reference proteome</keyword>
<dbReference type="SUPFAM" id="SSF74653">
    <property type="entry name" value="TolA/TonB C-terminal domain"/>
    <property type="match status" value="1"/>
</dbReference>
<dbReference type="Gene3D" id="3.30.1150.10">
    <property type="match status" value="1"/>
</dbReference>
<feature type="region of interest" description="Disordered" evidence="1">
    <location>
        <begin position="52"/>
        <end position="108"/>
    </location>
</feature>
<dbReference type="EMBL" id="CP140158">
    <property type="protein sequence ID" value="WQG86362.1"/>
    <property type="molecule type" value="Genomic_DNA"/>
</dbReference>
<evidence type="ECO:0000256" key="2">
    <source>
        <dbReference type="SAM" id="Phobius"/>
    </source>
</evidence>